<evidence type="ECO:0000256" key="1">
    <source>
        <dbReference type="SAM" id="MobiDB-lite"/>
    </source>
</evidence>
<dbReference type="AlphaFoldDB" id="A0A254TGU4"/>
<feature type="chain" id="PRO_5012716362" description="Cobalt transporter" evidence="2">
    <location>
        <begin position="20"/>
        <end position="118"/>
    </location>
</feature>
<reference evidence="3 4" key="1">
    <citation type="submission" date="2016-02" db="EMBL/GenBank/DDBJ databases">
        <authorList>
            <person name="Wen L."/>
            <person name="He K."/>
            <person name="Yang H."/>
        </authorList>
    </citation>
    <scope>NUCLEOTIDE SEQUENCE [LARGE SCALE GENOMIC DNA]</scope>
    <source>
        <strain evidence="3 4">TSA40</strain>
    </source>
</reference>
<name>A0A254TGU4_9BURK</name>
<feature type="region of interest" description="Disordered" evidence="1">
    <location>
        <begin position="87"/>
        <end position="118"/>
    </location>
</feature>
<comment type="caution">
    <text evidence="3">The sequence shown here is derived from an EMBL/GenBank/DDBJ whole genome shotgun (WGS) entry which is preliminary data.</text>
</comment>
<evidence type="ECO:0000313" key="4">
    <source>
        <dbReference type="Proteomes" id="UP000197535"/>
    </source>
</evidence>
<accession>A0A254TGU4</accession>
<dbReference type="EMBL" id="LSTO01000001">
    <property type="protein sequence ID" value="OWW21834.1"/>
    <property type="molecule type" value="Genomic_DNA"/>
</dbReference>
<keyword evidence="2" id="KW-0732">Signal</keyword>
<sequence>MRRIVCIFLMLLFPLHSFAMQSGMSSPEAAYDIAHEIDHLVGATHHHDDTHGSVHYDKSGDSMKHFADHSAGHSCAALPPTLQAVGTMEKSASVTDRPKHFLPDPFPDRLQRPPCALG</sequence>
<evidence type="ECO:0000256" key="2">
    <source>
        <dbReference type="SAM" id="SignalP"/>
    </source>
</evidence>
<feature type="compositionally biased region" description="Basic and acidic residues" evidence="1">
    <location>
        <begin position="96"/>
        <end position="111"/>
    </location>
</feature>
<evidence type="ECO:0000313" key="3">
    <source>
        <dbReference type="EMBL" id="OWW21834.1"/>
    </source>
</evidence>
<gene>
    <name evidence="3" type="ORF">AYR66_22395</name>
</gene>
<evidence type="ECO:0008006" key="5">
    <source>
        <dbReference type="Google" id="ProtNLM"/>
    </source>
</evidence>
<organism evidence="3 4">
    <name type="scientific">Noviherbaspirillum denitrificans</name>
    <dbReference type="NCBI Taxonomy" id="1968433"/>
    <lineage>
        <taxon>Bacteria</taxon>
        <taxon>Pseudomonadati</taxon>
        <taxon>Pseudomonadota</taxon>
        <taxon>Betaproteobacteria</taxon>
        <taxon>Burkholderiales</taxon>
        <taxon>Oxalobacteraceae</taxon>
        <taxon>Noviherbaspirillum</taxon>
    </lineage>
</organism>
<protein>
    <recommendedName>
        <fullName evidence="5">Cobalt transporter</fullName>
    </recommendedName>
</protein>
<proteinExistence type="predicted"/>
<dbReference type="Proteomes" id="UP000197535">
    <property type="component" value="Unassembled WGS sequence"/>
</dbReference>
<feature type="signal peptide" evidence="2">
    <location>
        <begin position="1"/>
        <end position="19"/>
    </location>
</feature>
<keyword evidence="4" id="KW-1185">Reference proteome</keyword>